<comment type="catalytic activity">
    <reaction evidence="3">
        <text>an N-acyl-L-alpha-aminoacyl-tRNA + H2O = an N-acyl-L-amino acid + a tRNA + H(+)</text>
        <dbReference type="Rhea" id="RHEA:54448"/>
        <dbReference type="Rhea" id="RHEA-COMP:10123"/>
        <dbReference type="Rhea" id="RHEA-COMP:13883"/>
        <dbReference type="ChEBI" id="CHEBI:15377"/>
        <dbReference type="ChEBI" id="CHEBI:15378"/>
        <dbReference type="ChEBI" id="CHEBI:59874"/>
        <dbReference type="ChEBI" id="CHEBI:78442"/>
        <dbReference type="ChEBI" id="CHEBI:138191"/>
        <dbReference type="EC" id="3.1.1.29"/>
    </reaction>
</comment>
<dbReference type="VEuPathDB" id="VectorBase:GAUT042996"/>
<reference evidence="4" key="1">
    <citation type="submission" date="2020-05" db="UniProtKB">
        <authorList>
            <consortium name="EnsemblMetazoa"/>
        </authorList>
    </citation>
    <scope>IDENTIFICATION</scope>
    <source>
        <strain evidence="4">TTRI</strain>
    </source>
</reference>
<evidence type="ECO:0000256" key="2">
    <source>
        <dbReference type="ARBA" id="ARBA00022801"/>
    </source>
</evidence>
<dbReference type="InterPro" id="IPR002833">
    <property type="entry name" value="PTH2"/>
</dbReference>
<protein>
    <recommendedName>
        <fullName evidence="1">peptidyl-tRNA hydrolase</fullName>
        <ecNumber evidence="1">3.1.1.29</ecNumber>
    </recommendedName>
</protein>
<proteinExistence type="predicted"/>
<dbReference type="AlphaFoldDB" id="A0A1A9VNW8"/>
<dbReference type="PANTHER" id="PTHR46194:SF1">
    <property type="entry name" value="PEPTIDYL-TRNA HYDROLASE PTRHD1-RELATED"/>
    <property type="match status" value="1"/>
</dbReference>
<dbReference type="SUPFAM" id="SSF102462">
    <property type="entry name" value="Peptidyl-tRNA hydrolase II"/>
    <property type="match status" value="1"/>
</dbReference>
<dbReference type="Pfam" id="PF01981">
    <property type="entry name" value="PTH2"/>
    <property type="match status" value="1"/>
</dbReference>
<keyword evidence="5" id="KW-1185">Reference proteome</keyword>
<evidence type="ECO:0000256" key="1">
    <source>
        <dbReference type="ARBA" id="ARBA00013260"/>
    </source>
</evidence>
<dbReference type="InterPro" id="IPR042237">
    <property type="entry name" value="PTRHD1"/>
</dbReference>
<dbReference type="InterPro" id="IPR023476">
    <property type="entry name" value="Pep_tRNA_hydro_II_dom_sf"/>
</dbReference>
<dbReference type="EC" id="3.1.1.29" evidence="1"/>
<dbReference type="Gene3D" id="3.40.1490.10">
    <property type="entry name" value="Bit1"/>
    <property type="match status" value="1"/>
</dbReference>
<evidence type="ECO:0000313" key="4">
    <source>
        <dbReference type="EnsemblMetazoa" id="GAUT042996-PA"/>
    </source>
</evidence>
<dbReference type="GO" id="GO:0004045">
    <property type="term" value="F:peptidyl-tRNA hydrolase activity"/>
    <property type="evidence" value="ECO:0007669"/>
    <property type="project" value="UniProtKB-EC"/>
</dbReference>
<evidence type="ECO:0000256" key="3">
    <source>
        <dbReference type="ARBA" id="ARBA00048707"/>
    </source>
</evidence>
<dbReference type="Proteomes" id="UP000078200">
    <property type="component" value="Unassembled WGS sequence"/>
</dbReference>
<dbReference type="CDD" id="cd02429">
    <property type="entry name" value="PTH2_like"/>
    <property type="match status" value="1"/>
</dbReference>
<keyword evidence="2" id="KW-0378">Hydrolase</keyword>
<organism evidence="4 5">
    <name type="scientific">Glossina austeni</name>
    <name type="common">Savannah tsetse fly</name>
    <dbReference type="NCBI Taxonomy" id="7395"/>
    <lineage>
        <taxon>Eukaryota</taxon>
        <taxon>Metazoa</taxon>
        <taxon>Ecdysozoa</taxon>
        <taxon>Arthropoda</taxon>
        <taxon>Hexapoda</taxon>
        <taxon>Insecta</taxon>
        <taxon>Pterygota</taxon>
        <taxon>Neoptera</taxon>
        <taxon>Endopterygota</taxon>
        <taxon>Diptera</taxon>
        <taxon>Brachycera</taxon>
        <taxon>Muscomorpha</taxon>
        <taxon>Hippoboscoidea</taxon>
        <taxon>Glossinidae</taxon>
        <taxon>Glossina</taxon>
    </lineage>
</organism>
<dbReference type="EnsemblMetazoa" id="GAUT042996-RA">
    <property type="protein sequence ID" value="GAUT042996-PA"/>
    <property type="gene ID" value="GAUT042996"/>
</dbReference>
<evidence type="ECO:0000313" key="5">
    <source>
        <dbReference type="Proteomes" id="UP000078200"/>
    </source>
</evidence>
<dbReference type="PANTHER" id="PTHR46194">
    <property type="entry name" value="PEPTIDYL-TRNA HYDROLASE PTRHD1-RELATED"/>
    <property type="match status" value="1"/>
</dbReference>
<accession>A0A1A9VNW8</accession>
<sequence>MSNIVQYIIVRSDLKTILNWPLGAVIAQCCHAATAVLHLFANDEQTIQYLNDLDNMHKVILEAKDDTVLLKLTEKLKEDDIKHKLWIEQPENIPTCLAIKPYAKERVHKYVKHLKLLQE</sequence>
<name>A0A1A9VNW8_GLOAU</name>